<name>A0A8J2HZI7_9PLEO</name>
<dbReference type="PROSITE" id="PS50088">
    <property type="entry name" value="ANK_REPEAT"/>
    <property type="match status" value="1"/>
</dbReference>
<dbReference type="RefSeq" id="XP_043166175.1">
    <property type="nucleotide sequence ID" value="XM_043310240.1"/>
</dbReference>
<proteinExistence type="predicted"/>
<evidence type="ECO:0000313" key="2">
    <source>
        <dbReference type="EMBL" id="CAG5150355.1"/>
    </source>
</evidence>
<keyword evidence="1" id="KW-0040">ANK repeat</keyword>
<dbReference type="PANTHER" id="PTHR46224:SF6">
    <property type="entry name" value="ANKYRIN REPEAT FAMILY PROTEIN"/>
    <property type="match status" value="1"/>
</dbReference>
<dbReference type="InterPro" id="IPR002110">
    <property type="entry name" value="Ankyrin_rpt"/>
</dbReference>
<dbReference type="Pfam" id="PF12796">
    <property type="entry name" value="Ank_2"/>
    <property type="match status" value="1"/>
</dbReference>
<dbReference type="PANTHER" id="PTHR46224">
    <property type="entry name" value="ANKYRIN REPEAT FAMILY PROTEIN"/>
    <property type="match status" value="1"/>
</dbReference>
<dbReference type="SUPFAM" id="SSF48403">
    <property type="entry name" value="Ankyrin repeat"/>
    <property type="match status" value="1"/>
</dbReference>
<dbReference type="Proteomes" id="UP000676310">
    <property type="component" value="Unassembled WGS sequence"/>
</dbReference>
<comment type="caution">
    <text evidence="2">The sequence shown here is derived from an EMBL/GenBank/DDBJ whole genome shotgun (WGS) entry which is preliminary data.</text>
</comment>
<evidence type="ECO:0000313" key="3">
    <source>
        <dbReference type="Proteomes" id="UP000676310"/>
    </source>
</evidence>
<evidence type="ECO:0008006" key="4">
    <source>
        <dbReference type="Google" id="ProtNLM"/>
    </source>
</evidence>
<protein>
    <recommendedName>
        <fullName evidence="4">Ankyrin</fullName>
    </recommendedName>
</protein>
<dbReference type="SMART" id="SM00248">
    <property type="entry name" value="ANK"/>
    <property type="match status" value="3"/>
</dbReference>
<evidence type="ECO:0000256" key="1">
    <source>
        <dbReference type="PROSITE-ProRule" id="PRU00023"/>
    </source>
</evidence>
<dbReference type="Gene3D" id="1.25.40.20">
    <property type="entry name" value="Ankyrin repeat-containing domain"/>
    <property type="match status" value="1"/>
</dbReference>
<sequence>MPPHLTFTPQRNLGNEPNCAALLDACGTNNAAVALQLAPDCGAELLSYGLERAIDNNNFHLASQLLHMGVNWGAETIRSAAKTYEGVKWLVESGYDINTSLASGTVLLLHVISRDNEASIRYLLERGANPNLGPSKRPSAPANEMRPITHCGHTLNEAAASCTPEIFALLLSYGAELSNATPVHYAAACGQDDRTPMLEYLVEELKLDINGSDNALTIPEECRGREGTPLHYALHNRKYETSRWLLEHGADPNKSITPRYPTSTPRIWIQDTPHDKRFSELLSKYPVRKETRS</sequence>
<dbReference type="PROSITE" id="PS50297">
    <property type="entry name" value="ANK_REP_REGION"/>
    <property type="match status" value="1"/>
</dbReference>
<dbReference type="EMBL" id="CAJRGZ010000015">
    <property type="protein sequence ID" value="CAG5150355.1"/>
    <property type="molecule type" value="Genomic_DNA"/>
</dbReference>
<dbReference type="AlphaFoldDB" id="A0A8J2HZI7"/>
<dbReference type="InterPro" id="IPR051616">
    <property type="entry name" value="Cul2-RING_E3_ligase_SR"/>
</dbReference>
<dbReference type="InterPro" id="IPR036770">
    <property type="entry name" value="Ankyrin_rpt-contain_sf"/>
</dbReference>
<reference evidence="2" key="1">
    <citation type="submission" date="2021-05" db="EMBL/GenBank/DDBJ databases">
        <authorList>
            <person name="Stam R."/>
        </authorList>
    </citation>
    <scope>NUCLEOTIDE SEQUENCE</scope>
    <source>
        <strain evidence="2">CS162</strain>
    </source>
</reference>
<gene>
    <name evidence="2" type="ORF">ALTATR162_LOCUS2634</name>
</gene>
<feature type="repeat" description="ANK" evidence="1">
    <location>
        <begin position="225"/>
        <end position="257"/>
    </location>
</feature>
<organism evidence="2 3">
    <name type="scientific">Alternaria atra</name>
    <dbReference type="NCBI Taxonomy" id="119953"/>
    <lineage>
        <taxon>Eukaryota</taxon>
        <taxon>Fungi</taxon>
        <taxon>Dikarya</taxon>
        <taxon>Ascomycota</taxon>
        <taxon>Pezizomycotina</taxon>
        <taxon>Dothideomycetes</taxon>
        <taxon>Pleosporomycetidae</taxon>
        <taxon>Pleosporales</taxon>
        <taxon>Pleosporineae</taxon>
        <taxon>Pleosporaceae</taxon>
        <taxon>Alternaria</taxon>
        <taxon>Alternaria sect. Ulocladioides</taxon>
    </lineage>
</organism>
<dbReference type="GeneID" id="67014101"/>
<accession>A0A8J2HZI7</accession>
<keyword evidence="3" id="KW-1185">Reference proteome</keyword>
<dbReference type="OrthoDB" id="1722345at2759"/>